<gene>
    <name evidence="1" type="ORF">CURHAP_LOCUS39802</name>
    <name evidence="2" type="ORF">ORAREDHAP_LOCUS39172</name>
</gene>
<evidence type="ECO:0000313" key="1">
    <source>
        <dbReference type="EMBL" id="CAB4284298.1"/>
    </source>
</evidence>
<dbReference type="Proteomes" id="UP000507222">
    <property type="component" value="Unassembled WGS sequence"/>
</dbReference>
<evidence type="ECO:0000313" key="4">
    <source>
        <dbReference type="Proteomes" id="UP000507245"/>
    </source>
</evidence>
<dbReference type="Proteomes" id="UP000507245">
    <property type="component" value="Unassembled WGS sequence"/>
</dbReference>
<organism evidence="1 3">
    <name type="scientific">Prunus armeniaca</name>
    <name type="common">Apricot</name>
    <name type="synonym">Armeniaca vulgaris</name>
    <dbReference type="NCBI Taxonomy" id="36596"/>
    <lineage>
        <taxon>Eukaryota</taxon>
        <taxon>Viridiplantae</taxon>
        <taxon>Streptophyta</taxon>
        <taxon>Embryophyta</taxon>
        <taxon>Tracheophyta</taxon>
        <taxon>Spermatophyta</taxon>
        <taxon>Magnoliopsida</taxon>
        <taxon>eudicotyledons</taxon>
        <taxon>Gunneridae</taxon>
        <taxon>Pentapetalae</taxon>
        <taxon>rosids</taxon>
        <taxon>fabids</taxon>
        <taxon>Rosales</taxon>
        <taxon>Rosaceae</taxon>
        <taxon>Amygdaloideae</taxon>
        <taxon>Amygdaleae</taxon>
        <taxon>Prunus</taxon>
    </lineage>
</organism>
<evidence type="ECO:0000313" key="2">
    <source>
        <dbReference type="EMBL" id="CAB4314693.1"/>
    </source>
</evidence>
<proteinExistence type="predicted"/>
<reference evidence="1 3" key="2">
    <citation type="submission" date="2020-05" db="EMBL/GenBank/DDBJ databases">
        <authorList>
            <person name="Campoy J."/>
            <person name="Schneeberger K."/>
            <person name="Spophaly S."/>
        </authorList>
    </citation>
    <scope>NUCLEOTIDE SEQUENCE [LARGE SCALE GENOMIC DNA]</scope>
    <source>
        <strain evidence="1">PruArmRojPasFocal</strain>
    </source>
</reference>
<sequence>MYSKEFFEIGSAMSVHFCQRKNSESPTPLHMSHISLISFVADRNLLHAAKMEVDKIMLTDAPLLFPPGRVRCRSSF</sequence>
<protein>
    <submittedName>
        <fullName evidence="1">Uncharacterized protein</fullName>
    </submittedName>
</protein>
<reference evidence="4" key="1">
    <citation type="journal article" date="2020" name="Genome Biol.">
        <title>Gamete binning: chromosome-level and haplotype-resolved genome assembly enabled by high-throughput single-cell sequencing of gamete genomes.</title>
        <authorList>
            <person name="Campoy J.A."/>
            <person name="Sun H."/>
            <person name="Goel M."/>
            <person name="Jiao W.-B."/>
            <person name="Folz-Donahue K."/>
            <person name="Wang N."/>
            <person name="Rubio M."/>
            <person name="Liu C."/>
            <person name="Kukat C."/>
            <person name="Ruiz D."/>
            <person name="Huettel B."/>
            <person name="Schneeberger K."/>
        </authorList>
    </citation>
    <scope>NUCLEOTIDE SEQUENCE [LARGE SCALE GENOMIC DNA]</scope>
    <source>
        <strain evidence="4">cv. Rojo Pasion</strain>
    </source>
</reference>
<dbReference type="EMBL" id="CAEKKB010000006">
    <property type="protein sequence ID" value="CAB4314693.1"/>
    <property type="molecule type" value="Genomic_DNA"/>
</dbReference>
<dbReference type="AlphaFoldDB" id="A0A6J5VEG7"/>
<name>A0A6J5VEG7_PRUAR</name>
<keyword evidence="4" id="KW-1185">Reference proteome</keyword>
<dbReference type="EMBL" id="CAEKDK010000006">
    <property type="protein sequence ID" value="CAB4284298.1"/>
    <property type="molecule type" value="Genomic_DNA"/>
</dbReference>
<accession>A0A6J5VEG7</accession>
<evidence type="ECO:0000313" key="3">
    <source>
        <dbReference type="Proteomes" id="UP000507222"/>
    </source>
</evidence>